<dbReference type="EMBL" id="CP007474">
    <property type="protein sequence ID" value="AHX04885.1"/>
    <property type="molecule type" value="Genomic_DNA"/>
</dbReference>
<evidence type="ECO:0000313" key="5">
    <source>
        <dbReference type="EMBL" id="AHX04885.1"/>
    </source>
</evidence>
<dbReference type="PROSITE" id="PS50297">
    <property type="entry name" value="ANK_REP_REGION"/>
    <property type="match status" value="4"/>
</dbReference>
<dbReference type="HOGENOM" id="CLU_250614_0_0_5"/>
<evidence type="ECO:0000256" key="2">
    <source>
        <dbReference type="ARBA" id="ARBA00023043"/>
    </source>
</evidence>
<dbReference type="PANTHER" id="PTHR24198:SF165">
    <property type="entry name" value="ANKYRIN REPEAT-CONTAINING PROTEIN-RELATED"/>
    <property type="match status" value="1"/>
</dbReference>
<dbReference type="InterPro" id="IPR036770">
    <property type="entry name" value="Ankyrin_rpt-contain_sf"/>
</dbReference>
<dbReference type="SUPFAM" id="SSF48403">
    <property type="entry name" value="Ankyrin repeat"/>
    <property type="match status" value="3"/>
</dbReference>
<organism evidence="5 6">
    <name type="scientific">Ehrlichia japonica</name>
    <dbReference type="NCBI Taxonomy" id="391036"/>
    <lineage>
        <taxon>Bacteria</taxon>
        <taxon>Pseudomonadati</taxon>
        <taxon>Pseudomonadota</taxon>
        <taxon>Alphaproteobacteria</taxon>
        <taxon>Rickettsiales</taxon>
        <taxon>Anaplasmataceae</taxon>
        <taxon>Ehrlichia</taxon>
    </lineage>
</organism>
<feature type="compositionally biased region" description="Polar residues" evidence="4">
    <location>
        <begin position="1294"/>
        <end position="1306"/>
    </location>
</feature>
<dbReference type="PRINTS" id="PR01415">
    <property type="entry name" value="ANKYRIN"/>
</dbReference>
<feature type="repeat" description="ANK" evidence="3">
    <location>
        <begin position="422"/>
        <end position="455"/>
    </location>
</feature>
<dbReference type="eggNOG" id="COG0666">
    <property type="taxonomic scope" value="Bacteria"/>
</dbReference>
<name>X5H476_9RICK</name>
<evidence type="ECO:0000256" key="4">
    <source>
        <dbReference type="SAM" id="MobiDB-lite"/>
    </source>
</evidence>
<feature type="region of interest" description="Disordered" evidence="4">
    <location>
        <begin position="1180"/>
        <end position="1199"/>
    </location>
</feature>
<feature type="region of interest" description="Disordered" evidence="4">
    <location>
        <begin position="1285"/>
        <end position="1312"/>
    </location>
</feature>
<dbReference type="Pfam" id="PF12796">
    <property type="entry name" value="Ank_2"/>
    <property type="match status" value="4"/>
</dbReference>
<keyword evidence="6" id="KW-1185">Reference proteome</keyword>
<dbReference type="STRING" id="391036.EHF_0607"/>
<dbReference type="PROSITE" id="PS50088">
    <property type="entry name" value="ANK_REPEAT"/>
    <property type="match status" value="4"/>
</dbReference>
<dbReference type="OrthoDB" id="7163289at2"/>
<feature type="repeat" description="ANK" evidence="3">
    <location>
        <begin position="711"/>
        <end position="743"/>
    </location>
</feature>
<gene>
    <name evidence="5" type="ORF">EHF_0607</name>
</gene>
<dbReference type="Gene3D" id="1.25.40.20">
    <property type="entry name" value="Ankyrin repeat-containing domain"/>
    <property type="match status" value="5"/>
</dbReference>
<proteinExistence type="predicted"/>
<feature type="compositionally biased region" description="Low complexity" evidence="4">
    <location>
        <begin position="10"/>
        <end position="44"/>
    </location>
</feature>
<dbReference type="InterPro" id="IPR002110">
    <property type="entry name" value="Ankyrin_rpt"/>
</dbReference>
<dbReference type="SMART" id="SM00248">
    <property type="entry name" value="ANK"/>
    <property type="match status" value="19"/>
</dbReference>
<reference evidence="5 6" key="1">
    <citation type="submission" date="2014-03" db="EMBL/GenBank/DDBJ databases">
        <title>Sequencing and Comparison of Genomes and Transcriptome Profiles of Human Ehrlichiosis Agents.</title>
        <authorList>
            <person name="Lin M."/>
            <person name="Daugherty S.C."/>
            <person name="Nagaraj S."/>
            <person name="Cheng Z."/>
            <person name="Xiong Q."/>
            <person name="Lin F.-Y."/>
            <person name="Sengamalay N."/>
            <person name="Ott S."/>
            <person name="Godinez A."/>
            <person name="Tallon L.J."/>
            <person name="Sadzewicz L."/>
            <person name="Fraser C.M."/>
            <person name="Dunning Hotopp J.C."/>
            <person name="Rikihisa Y."/>
        </authorList>
    </citation>
    <scope>NUCLEOTIDE SEQUENCE [LARGE SCALE GENOMIC DNA]</scope>
    <source>
        <strain evidence="5 6">HF</strain>
    </source>
</reference>
<evidence type="ECO:0000313" key="6">
    <source>
        <dbReference type="Proteomes" id="UP000023762"/>
    </source>
</evidence>
<evidence type="ECO:0000256" key="1">
    <source>
        <dbReference type="ARBA" id="ARBA00022737"/>
    </source>
</evidence>
<keyword evidence="2 3" id="KW-0040">ANK repeat</keyword>
<feature type="compositionally biased region" description="Low complexity" evidence="4">
    <location>
        <begin position="1184"/>
        <end position="1194"/>
    </location>
</feature>
<feature type="repeat" description="ANK" evidence="3">
    <location>
        <begin position="1002"/>
        <end position="1034"/>
    </location>
</feature>
<dbReference type="PANTHER" id="PTHR24198">
    <property type="entry name" value="ANKYRIN REPEAT AND PROTEIN KINASE DOMAIN-CONTAINING PROTEIN"/>
    <property type="match status" value="1"/>
</dbReference>
<dbReference type="KEGG" id="ehh:EHF_0607"/>
<feature type="region of interest" description="Disordered" evidence="4">
    <location>
        <begin position="1"/>
        <end position="117"/>
    </location>
</feature>
<keyword evidence="1" id="KW-0677">Repeat</keyword>
<evidence type="ECO:0000256" key="3">
    <source>
        <dbReference type="PROSITE-ProRule" id="PRU00023"/>
    </source>
</evidence>
<accession>X5H476</accession>
<feature type="repeat" description="ANK" evidence="3">
    <location>
        <begin position="963"/>
        <end position="985"/>
    </location>
</feature>
<dbReference type="Proteomes" id="UP000023762">
    <property type="component" value="Chromosome"/>
</dbReference>
<dbReference type="RefSeq" id="WP_044194945.1">
    <property type="nucleotide sequence ID" value="NZ_CP007474.1"/>
</dbReference>
<sequence length="1312" mass="142387">MTDPKKDDLQQNQRNPNLQDNNPPQDSPQGGQDQQLTEGQEQQLNVEEDLYQGIQELQYSDIETSQKDDGQVRQQSEQIVEDIYASPLPKSQRPAASPVLEEPSFEEEETPPPLPPRDYISDIAYVEEEEAPLPPPPMEGEISDIAYVEEEEASLLPYNGPSIRSRDLVDAPYHSSDGYDAMEFQDNQNWESVRNAVLNDKEIDPKVLVTSGLMLSLCDQIRQSNGNLSEEQIQGIILALETNDQGVAEDIFNPVKVRVEGNPVSEGRNLMTLLHLAYAYNVDQRVISAIENTKDSSGFSGHDAYNLQDTEGNLPLHFAAQNCDSKTLSRCISNTGNDVINLRNFGNETFMHVMCRNLDCSVENVAMAKEYNADFAAVDGMDKLPLHHSAACSRPEVLAFILRNTKGCFSSETDVVNMQDQHGHTPLHCAVIGNNVGALPLMLLQNGIDACKRDVDGYMPIHHAVMGNNFYTVKALCLAKASVVKGKGSVAESLLSGDFRGNTPLHLACSLADKKVFIVLKKSIQKYHGKQVFYQSLLEEGTGGKGLDLSGFTTENTELGLFNDLYKHIQSVDFVASPVHRAIQHNNLSVLSLLSNLPDVLKQESSTGVNSCHMAMLFGNAETAKLIVNGASKAEVNAQSSNVTTPLHLACIRGDNRVIKVLVSHKGLDINQGMGPSRNTVLHYAISKGDHSLIKKILGNPNIDVNVKNAAGKTALHEAVDLGDLKVVKALCAAGADASVMDGDGKSMLSHAISSEQNEASVIRMVKMLLGNGATLGSSEDKNMLLEKCTYCGYNKLLNMLLNHKGVTTYPSSDTYPLSAAVICNNMAAAQLLISHGGDVNQKVPNPSSMHFGNSLLMVAVENSNLDMVKLLVQNKCDAAIVGSNGMTAYHMVASHKDVKFAEKALKAIMSRDVKVVLSRQDNNGNTPLHLAMESGNFRMAADMMRAISKKDLSKIVGVQNQDGNTLLHMAIQSGNVSMVKSLLNSLDKRQLANLACVPNKQGDTPLHLAMQGGHPEFVVLMLKSCKKVDLSRVMVPKDAQGNTLLHLACKATGHSSVDSIVKLAINKLDKGVLTGLVNNRNAELKTPMHYALSQDSKYSSKFLPLCNTNTLAVPGSDGKLLSECISQKSKLRKSRGLFGLQSSLFESIVKSEAVARSASVTSSELTAFNTGQLLAEEKKGSDVEISSSTSSESLAEDKEKCKMLEEKEHSVSTEVFEEFNIEDIQLSEFAGSLISSLSSFSTFSKGSSSSISQSSDQQETPTCQMQELSEEIEGIAQDISQVMAEPVDDQAISPPSLSQSTTAKKSSCHSK</sequence>
<dbReference type="Pfam" id="PF00023">
    <property type="entry name" value="Ank"/>
    <property type="match status" value="1"/>
</dbReference>
<protein>
    <submittedName>
        <fullName evidence="5">Ankyrin repeat family protein</fullName>
    </submittedName>
</protein>